<reference evidence="4" key="1">
    <citation type="journal article" date="2023" name="Nat. Commun.">
        <title>Diploid and tetraploid genomes of Acorus and the evolution of monocots.</title>
        <authorList>
            <person name="Ma L."/>
            <person name="Liu K.W."/>
            <person name="Li Z."/>
            <person name="Hsiao Y.Y."/>
            <person name="Qi Y."/>
            <person name="Fu T."/>
            <person name="Tang G.D."/>
            <person name="Zhang D."/>
            <person name="Sun W.H."/>
            <person name="Liu D.K."/>
            <person name="Li Y."/>
            <person name="Chen G.Z."/>
            <person name="Liu X.D."/>
            <person name="Liao X.Y."/>
            <person name="Jiang Y.T."/>
            <person name="Yu X."/>
            <person name="Hao Y."/>
            <person name="Huang J."/>
            <person name="Zhao X.W."/>
            <person name="Ke S."/>
            <person name="Chen Y.Y."/>
            <person name="Wu W.L."/>
            <person name="Hsu J.L."/>
            <person name="Lin Y.F."/>
            <person name="Huang M.D."/>
            <person name="Li C.Y."/>
            <person name="Huang L."/>
            <person name="Wang Z.W."/>
            <person name="Zhao X."/>
            <person name="Zhong W.Y."/>
            <person name="Peng D.H."/>
            <person name="Ahmad S."/>
            <person name="Lan S."/>
            <person name="Zhang J.S."/>
            <person name="Tsai W.C."/>
            <person name="Van de Peer Y."/>
            <person name="Liu Z.J."/>
        </authorList>
    </citation>
    <scope>NUCLEOTIDE SEQUENCE</scope>
    <source>
        <strain evidence="4">CP</strain>
    </source>
</reference>
<dbReference type="SUPFAM" id="SSF53474">
    <property type="entry name" value="alpha/beta-Hydrolases"/>
    <property type="match status" value="1"/>
</dbReference>
<dbReference type="PANTHER" id="PTHR45763">
    <property type="entry name" value="HYDROLASE, ALPHA/BETA FOLD FAMILY PROTEIN, EXPRESSED-RELATED"/>
    <property type="match status" value="1"/>
</dbReference>
<protein>
    <recommendedName>
        <fullName evidence="3">AB hydrolase-1 domain-containing protein</fullName>
    </recommendedName>
</protein>
<name>A0AAV9FCV7_ACOCL</name>
<evidence type="ECO:0000256" key="2">
    <source>
        <dbReference type="SAM" id="SignalP"/>
    </source>
</evidence>
<organism evidence="4 5">
    <name type="scientific">Acorus calamus</name>
    <name type="common">Sweet flag</name>
    <dbReference type="NCBI Taxonomy" id="4465"/>
    <lineage>
        <taxon>Eukaryota</taxon>
        <taxon>Viridiplantae</taxon>
        <taxon>Streptophyta</taxon>
        <taxon>Embryophyta</taxon>
        <taxon>Tracheophyta</taxon>
        <taxon>Spermatophyta</taxon>
        <taxon>Magnoliopsida</taxon>
        <taxon>Liliopsida</taxon>
        <taxon>Acoraceae</taxon>
        <taxon>Acorus</taxon>
    </lineage>
</organism>
<sequence>MDGGFFPGLITRISAALLIGFLAWAYQAIQPPPPNICGSPNGPSELYEKLGIYIVYFDRPGYGESDAYPNLSIKSIALDIEELADKLDLGSKFYVIGYSMGGQVHLFQISGSYVHLQPPNSLAGAALLAPVVNYWWPGFPANLSKEVYNKQLVQDQWTLRVAHYFPWLMYWWNTQQWFPASSVKARDIRNFPPQDLQLLNKFSGGRESCKTQVTQQGEFYSLHQTMIVDFGRWEFDPMDLKNPFPKNEGSVPDLSIRREGARGSTAVDPLSFTTPG</sequence>
<dbReference type="Proteomes" id="UP001180020">
    <property type="component" value="Unassembled WGS sequence"/>
</dbReference>
<dbReference type="Pfam" id="PF12697">
    <property type="entry name" value="Abhydrolase_6"/>
    <property type="match status" value="1"/>
</dbReference>
<evidence type="ECO:0000259" key="3">
    <source>
        <dbReference type="Pfam" id="PF12697"/>
    </source>
</evidence>
<dbReference type="EMBL" id="JAUJYO010000002">
    <property type="protein sequence ID" value="KAK1323826.1"/>
    <property type="molecule type" value="Genomic_DNA"/>
</dbReference>
<evidence type="ECO:0000256" key="1">
    <source>
        <dbReference type="SAM" id="MobiDB-lite"/>
    </source>
</evidence>
<feature type="chain" id="PRO_5043798965" description="AB hydrolase-1 domain-containing protein" evidence="2">
    <location>
        <begin position="29"/>
        <end position="276"/>
    </location>
</feature>
<proteinExistence type="predicted"/>
<keyword evidence="5" id="KW-1185">Reference proteome</keyword>
<feature type="signal peptide" evidence="2">
    <location>
        <begin position="1"/>
        <end position="28"/>
    </location>
</feature>
<keyword evidence="2" id="KW-0732">Signal</keyword>
<feature type="region of interest" description="Disordered" evidence="1">
    <location>
        <begin position="244"/>
        <end position="276"/>
    </location>
</feature>
<dbReference type="Gene3D" id="3.40.50.1820">
    <property type="entry name" value="alpha/beta hydrolase"/>
    <property type="match status" value="1"/>
</dbReference>
<dbReference type="InterPro" id="IPR000073">
    <property type="entry name" value="AB_hydrolase_1"/>
</dbReference>
<dbReference type="AlphaFoldDB" id="A0AAV9FCV7"/>
<reference evidence="4" key="2">
    <citation type="submission" date="2023-06" db="EMBL/GenBank/DDBJ databases">
        <authorList>
            <person name="Ma L."/>
            <person name="Liu K.-W."/>
            <person name="Li Z."/>
            <person name="Hsiao Y.-Y."/>
            <person name="Qi Y."/>
            <person name="Fu T."/>
            <person name="Tang G."/>
            <person name="Zhang D."/>
            <person name="Sun W.-H."/>
            <person name="Liu D.-K."/>
            <person name="Li Y."/>
            <person name="Chen G.-Z."/>
            <person name="Liu X.-D."/>
            <person name="Liao X.-Y."/>
            <person name="Jiang Y.-T."/>
            <person name="Yu X."/>
            <person name="Hao Y."/>
            <person name="Huang J."/>
            <person name="Zhao X.-W."/>
            <person name="Ke S."/>
            <person name="Chen Y.-Y."/>
            <person name="Wu W.-L."/>
            <person name="Hsu J.-L."/>
            <person name="Lin Y.-F."/>
            <person name="Huang M.-D."/>
            <person name="Li C.-Y."/>
            <person name="Huang L."/>
            <person name="Wang Z.-W."/>
            <person name="Zhao X."/>
            <person name="Zhong W.-Y."/>
            <person name="Peng D.-H."/>
            <person name="Ahmad S."/>
            <person name="Lan S."/>
            <person name="Zhang J.-S."/>
            <person name="Tsai W.-C."/>
            <person name="Van De Peer Y."/>
            <person name="Liu Z.-J."/>
        </authorList>
    </citation>
    <scope>NUCLEOTIDE SEQUENCE</scope>
    <source>
        <strain evidence="4">CP</strain>
        <tissue evidence="4">Leaves</tissue>
    </source>
</reference>
<comment type="caution">
    <text evidence="4">The sequence shown here is derived from an EMBL/GenBank/DDBJ whole genome shotgun (WGS) entry which is preliminary data.</text>
</comment>
<accession>A0AAV9FCV7</accession>
<evidence type="ECO:0000313" key="4">
    <source>
        <dbReference type="EMBL" id="KAK1323826.1"/>
    </source>
</evidence>
<dbReference type="PANTHER" id="PTHR45763:SF51">
    <property type="entry name" value="ALPHA_BETA-HYDROLASES SUPERFAMILY PROTEIN"/>
    <property type="match status" value="1"/>
</dbReference>
<feature type="domain" description="AB hydrolase-1" evidence="3">
    <location>
        <begin position="53"/>
        <end position="171"/>
    </location>
</feature>
<gene>
    <name evidence="4" type="ORF">QJS10_CPA02g00960</name>
</gene>
<evidence type="ECO:0000313" key="5">
    <source>
        <dbReference type="Proteomes" id="UP001180020"/>
    </source>
</evidence>
<dbReference type="InterPro" id="IPR029058">
    <property type="entry name" value="AB_hydrolase_fold"/>
</dbReference>